<keyword evidence="3" id="KW-1185">Reference proteome</keyword>
<feature type="compositionally biased region" description="Pro residues" evidence="1">
    <location>
        <begin position="145"/>
        <end position="158"/>
    </location>
</feature>
<gene>
    <name evidence="2" type="ORF">K460DRAFT_418751</name>
</gene>
<accession>A0A9P4GD66</accession>
<feature type="compositionally biased region" description="Polar residues" evidence="1">
    <location>
        <begin position="184"/>
        <end position="203"/>
    </location>
</feature>
<dbReference type="Proteomes" id="UP000800039">
    <property type="component" value="Unassembled WGS sequence"/>
</dbReference>
<organism evidence="2 3">
    <name type="scientific">Cucurbitaria berberidis CBS 394.84</name>
    <dbReference type="NCBI Taxonomy" id="1168544"/>
    <lineage>
        <taxon>Eukaryota</taxon>
        <taxon>Fungi</taxon>
        <taxon>Dikarya</taxon>
        <taxon>Ascomycota</taxon>
        <taxon>Pezizomycotina</taxon>
        <taxon>Dothideomycetes</taxon>
        <taxon>Pleosporomycetidae</taxon>
        <taxon>Pleosporales</taxon>
        <taxon>Pleosporineae</taxon>
        <taxon>Cucurbitariaceae</taxon>
        <taxon>Cucurbitaria</taxon>
    </lineage>
</organism>
<dbReference type="AlphaFoldDB" id="A0A9P4GD66"/>
<evidence type="ECO:0000313" key="2">
    <source>
        <dbReference type="EMBL" id="KAF1843748.1"/>
    </source>
</evidence>
<evidence type="ECO:0000313" key="3">
    <source>
        <dbReference type="Proteomes" id="UP000800039"/>
    </source>
</evidence>
<dbReference type="EMBL" id="ML976617">
    <property type="protein sequence ID" value="KAF1843748.1"/>
    <property type="molecule type" value="Genomic_DNA"/>
</dbReference>
<sequence length="243" mass="24045">MHPHSLLHPRIRLLSSSFHAAHPTINSSPPRPPALPHDTSPNRFILCSCINSTPHIQPSSTTNNPLTAITMFGFKLLAVAALACAVVATDSACAAPTTVTVTMTECVTAPVNPLPTRPGSHVPPVAPPPSSVESTATAPLSSNPPEAPTNVMPPPPGVPSSGTPVAPPSSGAPVAPSTGVAPHSTPSVTGTVPAPSSTAANNRPSPSTSTPAVISTAAAALATPYIKLGSLVAAGAAAMAVAV</sequence>
<evidence type="ECO:0000256" key="1">
    <source>
        <dbReference type="SAM" id="MobiDB-lite"/>
    </source>
</evidence>
<dbReference type="RefSeq" id="XP_040786311.1">
    <property type="nucleotide sequence ID" value="XM_040937965.1"/>
</dbReference>
<protein>
    <submittedName>
        <fullName evidence="2">Uncharacterized protein</fullName>
    </submittedName>
</protein>
<proteinExistence type="predicted"/>
<comment type="caution">
    <text evidence="2">The sequence shown here is derived from an EMBL/GenBank/DDBJ whole genome shotgun (WGS) entry which is preliminary data.</text>
</comment>
<dbReference type="GeneID" id="63855215"/>
<name>A0A9P4GD66_9PLEO</name>
<reference evidence="2" key="1">
    <citation type="submission" date="2020-01" db="EMBL/GenBank/DDBJ databases">
        <authorList>
            <consortium name="DOE Joint Genome Institute"/>
            <person name="Haridas S."/>
            <person name="Albert R."/>
            <person name="Binder M."/>
            <person name="Bloem J."/>
            <person name="Labutti K."/>
            <person name="Salamov A."/>
            <person name="Andreopoulos B."/>
            <person name="Baker S.E."/>
            <person name="Barry K."/>
            <person name="Bills G."/>
            <person name="Bluhm B.H."/>
            <person name="Cannon C."/>
            <person name="Castanera R."/>
            <person name="Culley D.E."/>
            <person name="Daum C."/>
            <person name="Ezra D."/>
            <person name="Gonzalez J.B."/>
            <person name="Henrissat B."/>
            <person name="Kuo A."/>
            <person name="Liang C."/>
            <person name="Lipzen A."/>
            <person name="Lutzoni F."/>
            <person name="Magnuson J."/>
            <person name="Mondo S."/>
            <person name="Nolan M."/>
            <person name="Ohm R."/>
            <person name="Pangilinan J."/>
            <person name="Park H.-J."/>
            <person name="Ramirez L."/>
            <person name="Alfaro M."/>
            <person name="Sun H."/>
            <person name="Tritt A."/>
            <person name="Yoshinaga Y."/>
            <person name="Zwiers L.-H."/>
            <person name="Turgeon B.G."/>
            <person name="Goodwin S.B."/>
            <person name="Spatafora J.W."/>
            <person name="Crous P.W."/>
            <person name="Grigoriev I.V."/>
        </authorList>
    </citation>
    <scope>NUCLEOTIDE SEQUENCE</scope>
    <source>
        <strain evidence="2">CBS 394.84</strain>
    </source>
</reference>
<feature type="compositionally biased region" description="Low complexity" evidence="1">
    <location>
        <begin position="159"/>
        <end position="179"/>
    </location>
</feature>
<feature type="region of interest" description="Disordered" evidence="1">
    <location>
        <begin position="112"/>
        <end position="211"/>
    </location>
</feature>